<sequence>MMWKVGDFNAHPQELFFRELLGFCSDQSWLCADVKKLGISLSNYTFCSEAHGTRRWLDHCVVSVSAWHTVINVEIKEDVYMSDHLPIFLECDLGVVRYKNLISDLSRSAVTWGERDNAQINSYRDLCNNYLKGVDFPQELASCCHRSCSLPGHKLITT</sequence>
<dbReference type="AlphaFoldDB" id="A0A821YGY5"/>
<comment type="caution">
    <text evidence="1">The sequence shown here is derived from an EMBL/GenBank/DDBJ whole genome shotgun (WGS) entry which is preliminary data.</text>
</comment>
<dbReference type="Proteomes" id="UP000663880">
    <property type="component" value="Unassembled WGS sequence"/>
</dbReference>
<keyword evidence="2" id="KW-1185">Reference proteome</keyword>
<dbReference type="EMBL" id="CAJOBZ010000088">
    <property type="protein sequence ID" value="CAF4958299.1"/>
    <property type="molecule type" value="Genomic_DNA"/>
</dbReference>
<dbReference type="SUPFAM" id="SSF56219">
    <property type="entry name" value="DNase I-like"/>
    <property type="match status" value="1"/>
</dbReference>
<protein>
    <recommendedName>
        <fullName evidence="3">Endonuclease/exonuclease/phosphatase domain-containing protein</fullName>
    </recommendedName>
</protein>
<gene>
    <name evidence="1" type="ORF">PMACD_LOCUS16481</name>
</gene>
<accession>A0A821YGY5</accession>
<organism evidence="1 2">
    <name type="scientific">Pieris macdunnoughi</name>
    <dbReference type="NCBI Taxonomy" id="345717"/>
    <lineage>
        <taxon>Eukaryota</taxon>
        <taxon>Metazoa</taxon>
        <taxon>Ecdysozoa</taxon>
        <taxon>Arthropoda</taxon>
        <taxon>Hexapoda</taxon>
        <taxon>Insecta</taxon>
        <taxon>Pterygota</taxon>
        <taxon>Neoptera</taxon>
        <taxon>Endopterygota</taxon>
        <taxon>Lepidoptera</taxon>
        <taxon>Glossata</taxon>
        <taxon>Ditrysia</taxon>
        <taxon>Papilionoidea</taxon>
        <taxon>Pieridae</taxon>
        <taxon>Pierinae</taxon>
        <taxon>Pieris</taxon>
    </lineage>
</organism>
<dbReference type="OrthoDB" id="7476844at2759"/>
<dbReference type="InterPro" id="IPR036691">
    <property type="entry name" value="Endo/exonu/phosph_ase_sf"/>
</dbReference>
<evidence type="ECO:0008006" key="3">
    <source>
        <dbReference type="Google" id="ProtNLM"/>
    </source>
</evidence>
<evidence type="ECO:0000313" key="2">
    <source>
        <dbReference type="Proteomes" id="UP000663880"/>
    </source>
</evidence>
<reference evidence="1" key="1">
    <citation type="submission" date="2021-02" db="EMBL/GenBank/DDBJ databases">
        <authorList>
            <person name="Steward A R."/>
        </authorList>
    </citation>
    <scope>NUCLEOTIDE SEQUENCE</scope>
</reference>
<name>A0A821YGY5_9NEOP</name>
<proteinExistence type="predicted"/>
<evidence type="ECO:0000313" key="1">
    <source>
        <dbReference type="EMBL" id="CAF4958299.1"/>
    </source>
</evidence>
<dbReference type="Gene3D" id="3.60.10.10">
    <property type="entry name" value="Endonuclease/exonuclease/phosphatase"/>
    <property type="match status" value="1"/>
</dbReference>